<name>A0A085WJU3_9BACT</name>
<dbReference type="EMBL" id="JMCB01000006">
    <property type="protein sequence ID" value="KFE67956.1"/>
    <property type="molecule type" value="Genomic_DNA"/>
</dbReference>
<keyword evidence="2" id="KW-1185">Reference proteome</keyword>
<dbReference type="AlphaFoldDB" id="A0A085WJU3"/>
<protein>
    <submittedName>
        <fullName evidence="1">Uncharacterized protein</fullName>
    </submittedName>
</protein>
<evidence type="ECO:0000313" key="2">
    <source>
        <dbReference type="Proteomes" id="UP000028725"/>
    </source>
</evidence>
<proteinExistence type="predicted"/>
<evidence type="ECO:0000313" key="1">
    <source>
        <dbReference type="EMBL" id="KFE67956.1"/>
    </source>
</evidence>
<reference evidence="1 2" key="1">
    <citation type="submission" date="2014-04" db="EMBL/GenBank/DDBJ databases">
        <title>Genome assembly of Hyalangium minutum DSM 14724.</title>
        <authorList>
            <person name="Sharma G."/>
            <person name="Subramanian S."/>
        </authorList>
    </citation>
    <scope>NUCLEOTIDE SEQUENCE [LARGE SCALE GENOMIC DNA]</scope>
    <source>
        <strain evidence="1 2">DSM 14724</strain>
    </source>
</reference>
<accession>A0A085WJU3</accession>
<sequence>MVWARAGVARAIRDNTLSEGISAPERRRQGRDFFDPIKFCVPRVRPQLRLPTPRGLLEQSEHG</sequence>
<comment type="caution">
    <text evidence="1">The sequence shown here is derived from an EMBL/GenBank/DDBJ whole genome shotgun (WGS) entry which is preliminary data.</text>
</comment>
<dbReference type="Proteomes" id="UP000028725">
    <property type="component" value="Unassembled WGS sequence"/>
</dbReference>
<organism evidence="1 2">
    <name type="scientific">Hyalangium minutum</name>
    <dbReference type="NCBI Taxonomy" id="394096"/>
    <lineage>
        <taxon>Bacteria</taxon>
        <taxon>Pseudomonadati</taxon>
        <taxon>Myxococcota</taxon>
        <taxon>Myxococcia</taxon>
        <taxon>Myxococcales</taxon>
        <taxon>Cystobacterineae</taxon>
        <taxon>Archangiaceae</taxon>
        <taxon>Hyalangium</taxon>
    </lineage>
</organism>
<gene>
    <name evidence="1" type="ORF">DB31_7193</name>
</gene>